<reference evidence="5" key="1">
    <citation type="journal article" date="2021" name="PeerJ">
        <title>Extensive microbial diversity within the chicken gut microbiome revealed by metagenomics and culture.</title>
        <authorList>
            <person name="Gilroy R."/>
            <person name="Ravi A."/>
            <person name="Getino M."/>
            <person name="Pursley I."/>
            <person name="Horton D.L."/>
            <person name="Alikhan N.F."/>
            <person name="Baker D."/>
            <person name="Gharbi K."/>
            <person name="Hall N."/>
            <person name="Watson M."/>
            <person name="Adriaenssens E.M."/>
            <person name="Foster-Nyarko E."/>
            <person name="Jarju S."/>
            <person name="Secka A."/>
            <person name="Antonio M."/>
            <person name="Oren A."/>
            <person name="Chaudhuri R.R."/>
            <person name="La Ragione R."/>
            <person name="Hildebrand F."/>
            <person name="Pallen M.J."/>
        </authorList>
    </citation>
    <scope>NUCLEOTIDE SEQUENCE</scope>
    <source>
        <strain evidence="5">ChiBcec2-3848</strain>
    </source>
</reference>
<sequence>MENDLPELKVYMLGKFSMVYGDKTISFRRSTSTKALKLLQILLHNSGERGGIPRNQLLEDLFGREEVSDAANNLRVTVHRLKKILSDTELPEYDYILIENGIYKWDSPMETWVDVNEFTRYVKAGEAQTDKDRSIEYLKKACFLYRGEFLPALSGEDWVIMCSVAYKEQYSYALEQVCEDLKRKKEYEEMLELSSLACEIYPFDEWQAVKIEALMGLNRYKEAIQFYDETSKFFFEELGITPSERLLDLFSEMSSKMTGNFQAAGDIQERLKEQKDDMGAFFCSLPSFRDGYRLIQRIIERNGQSVFLMIFTLTDGKGHPVENAAKRDLFSEELYQAIKKSLRRGDSFTKYSTTQFLILLVGTNRENCSLIFRRIADTFSRDHRSWRNYLEYYVSSVADVENDNSRIRFKENEFHWS</sequence>
<proteinExistence type="inferred from homology"/>
<evidence type="ECO:0000313" key="5">
    <source>
        <dbReference type="EMBL" id="HJC62300.1"/>
    </source>
</evidence>
<name>A0A9D2PM07_9FIRM</name>
<dbReference type="Proteomes" id="UP000823886">
    <property type="component" value="Unassembled WGS sequence"/>
</dbReference>
<evidence type="ECO:0000259" key="4">
    <source>
        <dbReference type="PROSITE" id="PS51755"/>
    </source>
</evidence>
<dbReference type="EMBL" id="DWVZ01000015">
    <property type="protein sequence ID" value="HJC62300.1"/>
    <property type="molecule type" value="Genomic_DNA"/>
</dbReference>
<accession>A0A9D2PM07</accession>
<dbReference type="SMART" id="SM01043">
    <property type="entry name" value="BTAD"/>
    <property type="match status" value="1"/>
</dbReference>
<keyword evidence="2 3" id="KW-0238">DNA-binding</keyword>
<dbReference type="PROSITE" id="PS51755">
    <property type="entry name" value="OMPR_PHOB"/>
    <property type="match status" value="1"/>
</dbReference>
<dbReference type="PANTHER" id="PTHR35807:SF2">
    <property type="entry name" value="TRANSCRIPTIONAL ACTIVATOR DOMAIN"/>
    <property type="match status" value="1"/>
</dbReference>
<comment type="caution">
    <text evidence="5">The sequence shown here is derived from an EMBL/GenBank/DDBJ whole genome shotgun (WGS) entry which is preliminary data.</text>
</comment>
<dbReference type="PANTHER" id="PTHR35807">
    <property type="entry name" value="TRANSCRIPTIONAL REGULATOR REDD-RELATED"/>
    <property type="match status" value="1"/>
</dbReference>
<dbReference type="InterPro" id="IPR016032">
    <property type="entry name" value="Sig_transdc_resp-reg_C-effctor"/>
</dbReference>
<dbReference type="SUPFAM" id="SSF46894">
    <property type="entry name" value="C-terminal effector domain of the bipartite response regulators"/>
    <property type="match status" value="1"/>
</dbReference>
<dbReference type="InterPro" id="IPR011990">
    <property type="entry name" value="TPR-like_helical_dom_sf"/>
</dbReference>
<dbReference type="Gene3D" id="1.10.10.10">
    <property type="entry name" value="Winged helix-like DNA-binding domain superfamily/Winged helix DNA-binding domain"/>
    <property type="match status" value="1"/>
</dbReference>
<dbReference type="Gene3D" id="1.25.40.10">
    <property type="entry name" value="Tetratricopeptide repeat domain"/>
    <property type="match status" value="1"/>
</dbReference>
<evidence type="ECO:0000313" key="6">
    <source>
        <dbReference type="Proteomes" id="UP000823886"/>
    </source>
</evidence>
<gene>
    <name evidence="5" type="ORF">H9753_01595</name>
</gene>
<feature type="DNA-binding region" description="OmpR/PhoB-type" evidence="3">
    <location>
        <begin position="1"/>
        <end position="107"/>
    </location>
</feature>
<comment type="similarity">
    <text evidence="1">Belongs to the AfsR/DnrI/RedD regulatory family.</text>
</comment>
<dbReference type="GO" id="GO:0000160">
    <property type="term" value="P:phosphorelay signal transduction system"/>
    <property type="evidence" value="ECO:0007669"/>
    <property type="project" value="InterPro"/>
</dbReference>
<protein>
    <submittedName>
        <fullName evidence="5">Winged helix-turn-helix domain-containing protein</fullName>
    </submittedName>
</protein>
<dbReference type="GO" id="GO:0006355">
    <property type="term" value="P:regulation of DNA-templated transcription"/>
    <property type="evidence" value="ECO:0007669"/>
    <property type="project" value="InterPro"/>
</dbReference>
<dbReference type="GO" id="GO:0003677">
    <property type="term" value="F:DNA binding"/>
    <property type="evidence" value="ECO:0007669"/>
    <property type="project" value="UniProtKB-UniRule"/>
</dbReference>
<dbReference type="AlphaFoldDB" id="A0A9D2PM07"/>
<dbReference type="InterPro" id="IPR051677">
    <property type="entry name" value="AfsR-DnrI-RedD_regulator"/>
</dbReference>
<organism evidence="5 6">
    <name type="scientific">Candidatus Blautia merdavium</name>
    <dbReference type="NCBI Taxonomy" id="2838494"/>
    <lineage>
        <taxon>Bacteria</taxon>
        <taxon>Bacillati</taxon>
        <taxon>Bacillota</taxon>
        <taxon>Clostridia</taxon>
        <taxon>Lachnospirales</taxon>
        <taxon>Lachnospiraceae</taxon>
        <taxon>Blautia</taxon>
    </lineage>
</organism>
<dbReference type="Pfam" id="PF03704">
    <property type="entry name" value="BTAD"/>
    <property type="match status" value="1"/>
</dbReference>
<dbReference type="InterPro" id="IPR005158">
    <property type="entry name" value="BTAD"/>
</dbReference>
<evidence type="ECO:0000256" key="1">
    <source>
        <dbReference type="ARBA" id="ARBA00005820"/>
    </source>
</evidence>
<dbReference type="InterPro" id="IPR036388">
    <property type="entry name" value="WH-like_DNA-bd_sf"/>
</dbReference>
<evidence type="ECO:0000256" key="3">
    <source>
        <dbReference type="PROSITE-ProRule" id="PRU01091"/>
    </source>
</evidence>
<feature type="domain" description="OmpR/PhoB-type" evidence="4">
    <location>
        <begin position="1"/>
        <end position="107"/>
    </location>
</feature>
<dbReference type="InterPro" id="IPR001867">
    <property type="entry name" value="OmpR/PhoB-type_DNA-bd"/>
</dbReference>
<reference evidence="5" key="2">
    <citation type="submission" date="2021-04" db="EMBL/GenBank/DDBJ databases">
        <authorList>
            <person name="Gilroy R."/>
        </authorList>
    </citation>
    <scope>NUCLEOTIDE SEQUENCE</scope>
    <source>
        <strain evidence="5">ChiBcec2-3848</strain>
    </source>
</reference>
<evidence type="ECO:0000256" key="2">
    <source>
        <dbReference type="ARBA" id="ARBA00023125"/>
    </source>
</evidence>
<dbReference type="SUPFAM" id="SSF48452">
    <property type="entry name" value="TPR-like"/>
    <property type="match status" value="1"/>
</dbReference>